<gene>
    <name evidence="1" type="ORF">ACE5LO_17795</name>
</gene>
<sequence>MVEMSREELLELAKKWGAEIELQSDQPGFFLSSEEGETEVFIDDIFPLEGDKSVDGLLEQSIAAALATPGTKSGKVKKPSIGFTYFNIYDECDHNIYEVA</sequence>
<keyword evidence="2" id="KW-1185">Reference proteome</keyword>
<dbReference type="RefSeq" id="WP_375521356.1">
    <property type="nucleotide sequence ID" value="NZ_JBHIRY010000019.1"/>
</dbReference>
<accession>A0ABV5C410</accession>
<evidence type="ECO:0000313" key="1">
    <source>
        <dbReference type="EMBL" id="MFB5762243.1"/>
    </source>
</evidence>
<proteinExistence type="predicted"/>
<reference evidence="1 2" key="1">
    <citation type="submission" date="2024-09" db="EMBL/GenBank/DDBJ databases">
        <title>Paenibacillus zeirhizospherea sp. nov., isolated from surface of the maize (Zea mays) roots in a horticulture field, Hungary.</title>
        <authorList>
            <person name="Marton D."/>
            <person name="Farkas M."/>
            <person name="Bedics A."/>
            <person name="Toth E."/>
            <person name="Tancsics A."/>
            <person name="Boka K."/>
            <person name="Marati G."/>
            <person name="Kriszt B."/>
            <person name="Cserhati M."/>
        </authorList>
    </citation>
    <scope>NUCLEOTIDE SEQUENCE [LARGE SCALE GENOMIC DNA]</scope>
    <source>
        <strain evidence="1 2">JCM 18446</strain>
    </source>
</reference>
<protein>
    <submittedName>
        <fullName evidence="1">Uncharacterized protein</fullName>
    </submittedName>
</protein>
<dbReference type="Proteomes" id="UP001580430">
    <property type="component" value="Unassembled WGS sequence"/>
</dbReference>
<name>A0ABV5C410_9BACL</name>
<organism evidence="1 2">
    <name type="scientific">Paenibacillus medicaginis</name>
    <dbReference type="NCBI Taxonomy" id="1470560"/>
    <lineage>
        <taxon>Bacteria</taxon>
        <taxon>Bacillati</taxon>
        <taxon>Bacillota</taxon>
        <taxon>Bacilli</taxon>
        <taxon>Bacillales</taxon>
        <taxon>Paenibacillaceae</taxon>
        <taxon>Paenibacillus</taxon>
    </lineage>
</organism>
<dbReference type="EMBL" id="JBHIRY010000019">
    <property type="protein sequence ID" value="MFB5762243.1"/>
    <property type="molecule type" value="Genomic_DNA"/>
</dbReference>
<evidence type="ECO:0000313" key="2">
    <source>
        <dbReference type="Proteomes" id="UP001580430"/>
    </source>
</evidence>
<comment type="caution">
    <text evidence="1">The sequence shown here is derived from an EMBL/GenBank/DDBJ whole genome shotgun (WGS) entry which is preliminary data.</text>
</comment>